<keyword evidence="4 9" id="KW-0812">Transmembrane</keyword>
<keyword evidence="7 9" id="KW-0924">Ammonia transport</keyword>
<keyword evidence="6 9" id="KW-0472">Membrane</keyword>
<keyword evidence="5 9" id="KW-1133">Transmembrane helix</keyword>
<feature type="transmembrane region" description="Helical" evidence="9">
    <location>
        <begin position="123"/>
        <end position="147"/>
    </location>
</feature>
<dbReference type="NCBIfam" id="TIGR00836">
    <property type="entry name" value="amt"/>
    <property type="match status" value="1"/>
</dbReference>
<keyword evidence="12" id="KW-1185">Reference proteome</keyword>
<dbReference type="PATRIC" id="fig|1121353.3.peg.1526"/>
<dbReference type="GO" id="GO:0008519">
    <property type="term" value="F:ammonium channel activity"/>
    <property type="evidence" value="ECO:0007669"/>
    <property type="project" value="InterPro"/>
</dbReference>
<evidence type="ECO:0000259" key="10">
    <source>
        <dbReference type="Pfam" id="PF00909"/>
    </source>
</evidence>
<reference evidence="11 12" key="1">
    <citation type="submission" date="2013-02" db="EMBL/GenBank/DDBJ databases">
        <title>The complete genome sequence of Corynebacterium callunae DSM 20147.</title>
        <authorList>
            <person name="Ruckert C."/>
            <person name="Albersmeier A."/>
            <person name="Kalinowski J."/>
        </authorList>
    </citation>
    <scope>NUCLEOTIDE SEQUENCE [LARGE SCALE GENOMIC DNA]</scope>
    <source>
        <strain evidence="11 12">DSM 20147</strain>
    </source>
</reference>
<dbReference type="GO" id="GO:0005886">
    <property type="term" value="C:plasma membrane"/>
    <property type="evidence" value="ECO:0007669"/>
    <property type="project" value="UniProtKB-SubCell"/>
</dbReference>
<evidence type="ECO:0000256" key="7">
    <source>
        <dbReference type="ARBA" id="ARBA00023177"/>
    </source>
</evidence>
<feature type="transmembrane region" description="Helical" evidence="9">
    <location>
        <begin position="93"/>
        <end position="111"/>
    </location>
</feature>
<feature type="transmembrane region" description="Helical" evidence="9">
    <location>
        <begin position="261"/>
        <end position="279"/>
    </location>
</feature>
<comment type="subcellular location">
    <subcellularLocation>
        <location evidence="9">Cell membrane</location>
        <topology evidence="9">Multi-pass membrane protein</topology>
    </subcellularLocation>
    <subcellularLocation>
        <location evidence="1">Membrane</location>
        <topology evidence="1">Multi-pass membrane protein</topology>
    </subcellularLocation>
</comment>
<evidence type="ECO:0000256" key="1">
    <source>
        <dbReference type="ARBA" id="ARBA00004141"/>
    </source>
</evidence>
<feature type="transmembrane region" description="Helical" evidence="9">
    <location>
        <begin position="6"/>
        <end position="27"/>
    </location>
</feature>
<dbReference type="STRING" id="1121353.H924_07485"/>
<evidence type="ECO:0000256" key="2">
    <source>
        <dbReference type="ARBA" id="ARBA00005887"/>
    </source>
</evidence>
<dbReference type="RefSeq" id="WP_015651370.1">
    <property type="nucleotide sequence ID" value="NC_020506.1"/>
</dbReference>
<feature type="domain" description="Ammonium transporter AmtB-like" evidence="10">
    <location>
        <begin position="7"/>
        <end position="407"/>
    </location>
</feature>
<feature type="transmembrane region" description="Helical" evidence="9">
    <location>
        <begin position="230"/>
        <end position="249"/>
    </location>
</feature>
<gene>
    <name evidence="11" type="ORF">H924_07485</name>
</gene>
<evidence type="ECO:0000256" key="9">
    <source>
        <dbReference type="RuleBase" id="RU362002"/>
    </source>
</evidence>
<dbReference type="KEGG" id="ccn:H924_07485"/>
<evidence type="ECO:0000313" key="11">
    <source>
        <dbReference type="EMBL" id="AGG66939.1"/>
    </source>
</evidence>
<protein>
    <recommendedName>
        <fullName evidence="8 9">Ammonium transporter</fullName>
    </recommendedName>
</protein>
<accession>M1ULI5</accession>
<feature type="transmembrane region" description="Helical" evidence="9">
    <location>
        <begin position="316"/>
        <end position="335"/>
    </location>
</feature>
<dbReference type="Pfam" id="PF00909">
    <property type="entry name" value="Ammonium_transp"/>
    <property type="match status" value="1"/>
</dbReference>
<comment type="similarity">
    <text evidence="2 9">Belongs to the ammonia transporter channel (TC 1.A.11.2) family.</text>
</comment>
<dbReference type="Gene3D" id="1.10.3430.10">
    <property type="entry name" value="Ammonium transporter AmtB like domains"/>
    <property type="match status" value="1"/>
</dbReference>
<dbReference type="InterPro" id="IPR024041">
    <property type="entry name" value="NH4_transpt_AmtB-like_dom"/>
</dbReference>
<evidence type="ECO:0000256" key="6">
    <source>
        <dbReference type="ARBA" id="ARBA00023136"/>
    </source>
</evidence>
<dbReference type="EMBL" id="CP004354">
    <property type="protein sequence ID" value="AGG66939.1"/>
    <property type="molecule type" value="Genomic_DNA"/>
</dbReference>
<dbReference type="PANTHER" id="PTHR43029">
    <property type="entry name" value="AMMONIUM TRANSPORTER MEP2"/>
    <property type="match status" value="1"/>
</dbReference>
<organism evidence="11 12">
    <name type="scientific">Corynebacterium callunae DSM 20147</name>
    <dbReference type="NCBI Taxonomy" id="1121353"/>
    <lineage>
        <taxon>Bacteria</taxon>
        <taxon>Bacillati</taxon>
        <taxon>Actinomycetota</taxon>
        <taxon>Actinomycetes</taxon>
        <taxon>Mycobacteriales</taxon>
        <taxon>Corynebacteriaceae</taxon>
        <taxon>Corynebacterium</taxon>
    </lineage>
</organism>
<evidence type="ECO:0000256" key="5">
    <source>
        <dbReference type="ARBA" id="ARBA00022989"/>
    </source>
</evidence>
<proteinExistence type="inferred from homology"/>
<dbReference type="InterPro" id="IPR018047">
    <property type="entry name" value="Ammonium_transpt_CS"/>
</dbReference>
<dbReference type="PROSITE" id="PS01219">
    <property type="entry name" value="AMMONIUM_TRANSP"/>
    <property type="match status" value="1"/>
</dbReference>
<feature type="transmembrane region" description="Helical" evidence="9">
    <location>
        <begin position="360"/>
        <end position="380"/>
    </location>
</feature>
<feature type="transmembrane region" description="Helical" evidence="9">
    <location>
        <begin position="167"/>
        <end position="189"/>
    </location>
</feature>
<dbReference type="InterPro" id="IPR001905">
    <property type="entry name" value="Ammonium_transpt"/>
</dbReference>
<dbReference type="eggNOG" id="COG0004">
    <property type="taxonomic scope" value="Bacteria"/>
</dbReference>
<name>M1ULI5_9CORY</name>
<dbReference type="OrthoDB" id="9814202at2"/>
<dbReference type="HOGENOM" id="CLU_000445_33_0_11"/>
<dbReference type="InterPro" id="IPR029020">
    <property type="entry name" value="Ammonium/urea_transptr"/>
</dbReference>
<sequence length="454" mass="47834">MDPSDLAWILTSFALVSMMFPGLALLYGGMLGGHQVLNTFMMVMSSLGLITFVYILYGHGLVVGNSIGGWGIIGNPLEYFGFRSVMADDGSGGMMWAGFYILFAAISLALVSSGAAGRMRFGAWLVFGVLWFTLVYAPLGHWVFAISDPESGYVGGWMKNILEFHDFAGGTAVHMNAGASGLALAMVLGRRHTMAVRPHNLPLLIIGSGMIIAGWFGFNGGTAGGANFLASYVVVTSLLAAGGGMMGFILVERIFSGKPTFFGLITGTIAGLVAITPAADAVNPLGAFAVGAFGAIIAFWAISWKTTHRVDDSFDVFAVHGMAGIAGALFIIFFADPAAPAGLAGIFAGGELSLLWREPLASIVTLAYAFCMTWLIATLLSKVMPIRISPEAEYEGIDHAEHAESAYQLNSAGIGMASRSNFGPSIPEEPAPRAQQVGVEKPVVEKHVVENRKA</sequence>
<evidence type="ECO:0000256" key="4">
    <source>
        <dbReference type="ARBA" id="ARBA00022692"/>
    </source>
</evidence>
<evidence type="ECO:0000256" key="8">
    <source>
        <dbReference type="ARBA" id="ARBA00050025"/>
    </source>
</evidence>
<evidence type="ECO:0000256" key="3">
    <source>
        <dbReference type="ARBA" id="ARBA00022448"/>
    </source>
</evidence>
<dbReference type="SUPFAM" id="SSF111352">
    <property type="entry name" value="Ammonium transporter"/>
    <property type="match status" value="1"/>
</dbReference>
<evidence type="ECO:0000313" key="12">
    <source>
        <dbReference type="Proteomes" id="UP000011760"/>
    </source>
</evidence>
<dbReference type="PANTHER" id="PTHR43029:SF10">
    <property type="entry name" value="AMMONIUM TRANSPORTER MEP2"/>
    <property type="match status" value="1"/>
</dbReference>
<dbReference type="Proteomes" id="UP000011760">
    <property type="component" value="Chromosome"/>
</dbReference>
<feature type="transmembrane region" description="Helical" evidence="9">
    <location>
        <begin position="285"/>
        <end position="304"/>
    </location>
</feature>
<feature type="transmembrane region" description="Helical" evidence="9">
    <location>
        <begin position="201"/>
        <end position="218"/>
    </location>
</feature>
<dbReference type="AlphaFoldDB" id="M1ULI5"/>
<keyword evidence="3 9" id="KW-0813">Transport</keyword>